<dbReference type="GO" id="GO:0000271">
    <property type="term" value="P:polysaccharide biosynthetic process"/>
    <property type="evidence" value="ECO:0007669"/>
    <property type="project" value="InterPro"/>
</dbReference>
<dbReference type="STRING" id="270918.APR42_04420"/>
<sequence length="410" mass="47633">MSLVSGEFIHLKLDDIISSSHNKAANDFFAVNQYINKDLYFENFEIGVASISTYISKTRDKELLEIENSFVRDIAINSLKVYLSLKRFIQDNNIDVVYNFNGRQDYLRAVFKASLANRIDCFNIERARIGGSIEVFKNVLPHNILTKKKHIDDHWNNSELPLKEKNQIGSKFFKDQKAGKSVIFKSYTKEMQKQELPNSIRNGKKNIILYTSSDDEFAAIGKEFENPYFKTQNEGIKYVVNILNNYKQEYNLFIRMHPNLKNVNYPYVKDLRDMKNLGENIFVIEPDSQVDTYALMELADKVISFGSTTGLEANFWGKPVILLNKCFYYYSNVCYVPENKNEIKSLLLKELAPLDRIASVKFGFYYLTGGLKTKYYSENDFESGVFFKDTNTYSYSLNQKIKAKWIELFG</sequence>
<comment type="caution">
    <text evidence="1">The sequence shown here is derived from an EMBL/GenBank/DDBJ whole genome shotgun (WGS) entry which is preliminary data.</text>
</comment>
<dbReference type="InterPro" id="IPR007833">
    <property type="entry name" value="Capsule_polysaccharide_synth"/>
</dbReference>
<dbReference type="AlphaFoldDB" id="A0A0Q9ZII2"/>
<dbReference type="Pfam" id="PF05159">
    <property type="entry name" value="Capsule_synth"/>
    <property type="match status" value="1"/>
</dbReference>
<dbReference type="Gene3D" id="3.40.50.12580">
    <property type="match status" value="1"/>
</dbReference>
<keyword evidence="2" id="KW-1185">Reference proteome</keyword>
<evidence type="ECO:0000313" key="1">
    <source>
        <dbReference type="EMBL" id="KRG29182.1"/>
    </source>
</evidence>
<reference evidence="1" key="1">
    <citation type="submission" date="2015-10" db="EMBL/GenBank/DDBJ databases">
        <title>Draft genome sequence of Salegentibacter mishustinae KCTC 12263.</title>
        <authorList>
            <person name="Lin W."/>
            <person name="Zheng Q."/>
        </authorList>
    </citation>
    <scope>NUCLEOTIDE SEQUENCE [LARGE SCALE GENOMIC DNA]</scope>
    <source>
        <strain evidence="1">KCTC 12263</strain>
    </source>
</reference>
<name>A0A0Q9ZII2_9FLAO</name>
<dbReference type="InterPro" id="IPR043148">
    <property type="entry name" value="TagF_C"/>
</dbReference>
<evidence type="ECO:0008006" key="3">
    <source>
        <dbReference type="Google" id="ProtNLM"/>
    </source>
</evidence>
<evidence type="ECO:0000313" key="2">
    <source>
        <dbReference type="Proteomes" id="UP000051643"/>
    </source>
</evidence>
<dbReference type="GO" id="GO:0015774">
    <property type="term" value="P:polysaccharide transport"/>
    <property type="evidence" value="ECO:0007669"/>
    <property type="project" value="InterPro"/>
</dbReference>
<dbReference type="SUPFAM" id="SSF53756">
    <property type="entry name" value="UDP-Glycosyltransferase/glycogen phosphorylase"/>
    <property type="match status" value="1"/>
</dbReference>
<organism evidence="1 2">
    <name type="scientific">Salegentibacter mishustinae</name>
    <dbReference type="NCBI Taxonomy" id="270918"/>
    <lineage>
        <taxon>Bacteria</taxon>
        <taxon>Pseudomonadati</taxon>
        <taxon>Bacteroidota</taxon>
        <taxon>Flavobacteriia</taxon>
        <taxon>Flavobacteriales</taxon>
        <taxon>Flavobacteriaceae</taxon>
        <taxon>Salegentibacter</taxon>
    </lineage>
</organism>
<proteinExistence type="predicted"/>
<gene>
    <name evidence="1" type="ORF">APR42_04420</name>
</gene>
<dbReference type="EMBL" id="LKTP01000012">
    <property type="protein sequence ID" value="KRG29182.1"/>
    <property type="molecule type" value="Genomic_DNA"/>
</dbReference>
<protein>
    <recommendedName>
        <fullName evidence="3">Capsule biosynthesis protein</fullName>
    </recommendedName>
</protein>
<accession>A0A0Q9ZII2</accession>
<dbReference type="Proteomes" id="UP000051643">
    <property type="component" value="Unassembled WGS sequence"/>
</dbReference>